<evidence type="ECO:0000256" key="1">
    <source>
        <dbReference type="SAM" id="Phobius"/>
    </source>
</evidence>
<keyword evidence="1" id="KW-1133">Transmembrane helix</keyword>
<dbReference type="AlphaFoldDB" id="A0A382EQT3"/>
<gene>
    <name evidence="2" type="ORF">METZ01_LOCUS205954</name>
</gene>
<name>A0A382EQT3_9ZZZZ</name>
<proteinExistence type="predicted"/>
<sequence>MKEKCNNKWCCYLYGLLDLVCFVGGAYLLSAA</sequence>
<organism evidence="2">
    <name type="scientific">marine metagenome</name>
    <dbReference type="NCBI Taxonomy" id="408172"/>
    <lineage>
        <taxon>unclassified sequences</taxon>
        <taxon>metagenomes</taxon>
        <taxon>ecological metagenomes</taxon>
    </lineage>
</organism>
<accession>A0A382EQT3</accession>
<evidence type="ECO:0000313" key="2">
    <source>
        <dbReference type="EMBL" id="SVB53100.1"/>
    </source>
</evidence>
<keyword evidence="1" id="KW-0472">Membrane</keyword>
<keyword evidence="1" id="KW-0812">Transmembrane</keyword>
<feature type="transmembrane region" description="Helical" evidence="1">
    <location>
        <begin position="12"/>
        <end position="30"/>
    </location>
</feature>
<protein>
    <submittedName>
        <fullName evidence="2">Uncharacterized protein</fullName>
    </submittedName>
</protein>
<reference evidence="2" key="1">
    <citation type="submission" date="2018-05" db="EMBL/GenBank/DDBJ databases">
        <authorList>
            <person name="Lanie J.A."/>
            <person name="Ng W.-L."/>
            <person name="Kazmierczak K.M."/>
            <person name="Andrzejewski T.M."/>
            <person name="Davidsen T.M."/>
            <person name="Wayne K.J."/>
            <person name="Tettelin H."/>
            <person name="Glass J.I."/>
            <person name="Rusch D."/>
            <person name="Podicherti R."/>
            <person name="Tsui H.-C.T."/>
            <person name="Winkler M.E."/>
        </authorList>
    </citation>
    <scope>NUCLEOTIDE SEQUENCE</scope>
</reference>
<feature type="non-terminal residue" evidence="2">
    <location>
        <position position="32"/>
    </location>
</feature>
<dbReference type="EMBL" id="UINC01045847">
    <property type="protein sequence ID" value="SVB53100.1"/>
    <property type="molecule type" value="Genomic_DNA"/>
</dbReference>